<evidence type="ECO:0000313" key="2">
    <source>
        <dbReference type="Proteomes" id="UP000676601"/>
    </source>
</evidence>
<sequence length="50" mass="5608">MVVKSSLPADLSTYQHIVWKLYGMEVDHNQEPATAVTVARRAAEFMVGIF</sequence>
<organism evidence="1 2">
    <name type="scientific">Paenibacillus cineris</name>
    <dbReference type="NCBI Taxonomy" id="237530"/>
    <lineage>
        <taxon>Bacteria</taxon>
        <taxon>Bacillati</taxon>
        <taxon>Bacillota</taxon>
        <taxon>Bacilli</taxon>
        <taxon>Bacillales</taxon>
        <taxon>Paenibacillaceae</taxon>
        <taxon>Paenibacillus</taxon>
    </lineage>
</organism>
<evidence type="ECO:0000313" key="1">
    <source>
        <dbReference type="EMBL" id="GIO57899.1"/>
    </source>
</evidence>
<keyword evidence="2" id="KW-1185">Reference proteome</keyword>
<name>A0ABQ4LN23_9BACL</name>
<reference evidence="1 2" key="1">
    <citation type="submission" date="2021-03" db="EMBL/GenBank/DDBJ databases">
        <title>Antimicrobial resistance genes in bacteria isolated from Japanese honey, and their potential for conferring macrolide and lincosamide resistance in the American foulbrood pathogen Paenibacillus larvae.</title>
        <authorList>
            <person name="Okamoto M."/>
            <person name="Kumagai M."/>
            <person name="Kanamori H."/>
            <person name="Takamatsu D."/>
        </authorList>
    </citation>
    <scope>NUCLEOTIDE SEQUENCE [LARGE SCALE GENOMIC DNA]</scope>
    <source>
        <strain evidence="1 2">J21TS7</strain>
    </source>
</reference>
<comment type="caution">
    <text evidence="1">The sequence shown here is derived from an EMBL/GenBank/DDBJ whole genome shotgun (WGS) entry which is preliminary data.</text>
</comment>
<accession>A0ABQ4LN23</accession>
<proteinExistence type="predicted"/>
<gene>
    <name evidence="1" type="ORF">J21TS7_62170</name>
</gene>
<protein>
    <submittedName>
        <fullName evidence="1">Uncharacterized protein</fullName>
    </submittedName>
</protein>
<dbReference type="Proteomes" id="UP000676601">
    <property type="component" value="Unassembled WGS sequence"/>
</dbReference>
<dbReference type="EMBL" id="BORU01000005">
    <property type="protein sequence ID" value="GIO57899.1"/>
    <property type="molecule type" value="Genomic_DNA"/>
</dbReference>